<evidence type="ECO:0000256" key="4">
    <source>
        <dbReference type="ARBA" id="ARBA00022723"/>
    </source>
</evidence>
<comment type="cofactor">
    <cofactor evidence="1">
        <name>Zn(2+)</name>
        <dbReference type="ChEBI" id="CHEBI:29105"/>
    </cofactor>
</comment>
<dbReference type="GO" id="GO:0042834">
    <property type="term" value="F:peptidoglycan binding"/>
    <property type="evidence" value="ECO:0007669"/>
    <property type="project" value="InterPro"/>
</dbReference>
<dbReference type="PROSITE" id="PS51782">
    <property type="entry name" value="LYSM"/>
    <property type="match status" value="1"/>
</dbReference>
<dbReference type="InterPro" id="IPR018392">
    <property type="entry name" value="LysM"/>
</dbReference>
<sequence>MQIILVGNLVFKLNQLNQQSRSRLKKALLILPLIFGVSAVWSQSQGERKFVDLNIESISMPAVASAENSSAIEARPTYSYTIKKGDNLSVIFAKLGVSYKSLLSIMEEDLNHLSLDTLRPGDKLTFWIDEASGSLDKMELEFNPADKVQFTRVDDDAYTFKDVSIEGEWRTAALVGNVHGSFSQSANKLGMNINEIREITDLLKDKMSFTRDLRAGDKFSVVHKVQTVDGKETGSREIEAINIFNQGRVISAYLHTDGQYYDENGESLQRAFMRYPVKNHRITSSFNPHRLHPVTGRVSPHNGTDFGVGVGTPVMAAGDGKVIMVRNHPYAGKYVVLEHGSTYKTRYLHLSRIQVKKGQQVKRGQQIGLSGATGRVTGPHLHYELLIRNRPVNAMTANIPMAESVPKAEMAKFAANRDALLQMMKEQEVLLASQNDPQNNKQQESL</sequence>
<dbReference type="EMBL" id="CP016178">
    <property type="protein sequence ID" value="ANO34875.1"/>
    <property type="molecule type" value="Genomic_DNA"/>
</dbReference>
<evidence type="ECO:0000313" key="11">
    <source>
        <dbReference type="Proteomes" id="UP000092018"/>
    </source>
</evidence>
<dbReference type="InterPro" id="IPR011055">
    <property type="entry name" value="Dup_hybrid_motif"/>
</dbReference>
<dbReference type="GO" id="GO:0046872">
    <property type="term" value="F:metal ion binding"/>
    <property type="evidence" value="ECO:0007669"/>
    <property type="project" value="UniProtKB-KW"/>
</dbReference>
<dbReference type="SMART" id="SM00257">
    <property type="entry name" value="LysM"/>
    <property type="match status" value="1"/>
</dbReference>
<protein>
    <submittedName>
        <fullName evidence="10">Peptidase M23</fullName>
    </submittedName>
</protein>
<dbReference type="PANTHER" id="PTHR21666">
    <property type="entry name" value="PEPTIDASE-RELATED"/>
    <property type="match status" value="1"/>
</dbReference>
<comment type="subcellular location">
    <subcellularLocation>
        <location evidence="2">Cell envelope</location>
    </subcellularLocation>
</comment>
<dbReference type="SUPFAM" id="SSF51261">
    <property type="entry name" value="Duplicated hybrid motif"/>
    <property type="match status" value="1"/>
</dbReference>
<dbReference type="GO" id="GO:0004222">
    <property type="term" value="F:metalloendopeptidase activity"/>
    <property type="evidence" value="ECO:0007669"/>
    <property type="project" value="TreeGrafter"/>
</dbReference>
<dbReference type="PANTHER" id="PTHR21666:SF292">
    <property type="entry name" value="MUREIN DD-ENDOPEPTIDASE MEPM"/>
    <property type="match status" value="1"/>
</dbReference>
<keyword evidence="4" id="KW-0479">Metal-binding</keyword>
<keyword evidence="6" id="KW-0862">Zinc</keyword>
<dbReference type="InterPro" id="IPR050570">
    <property type="entry name" value="Cell_wall_metabolism_enzyme"/>
</dbReference>
<evidence type="ECO:0000256" key="1">
    <source>
        <dbReference type="ARBA" id="ARBA00001947"/>
    </source>
</evidence>
<accession>A0AAN0XYB9</accession>
<dbReference type="Proteomes" id="UP000092018">
    <property type="component" value="Chromosome 2"/>
</dbReference>
<dbReference type="InterPro" id="IPR016047">
    <property type="entry name" value="M23ase_b-sheet_dom"/>
</dbReference>
<gene>
    <name evidence="10" type="ORF">A6E01_16945</name>
</gene>
<dbReference type="Pfam" id="PF04225">
    <property type="entry name" value="LysM_OapA"/>
    <property type="match status" value="1"/>
</dbReference>
<evidence type="ECO:0000313" key="10">
    <source>
        <dbReference type="EMBL" id="ANO34875.1"/>
    </source>
</evidence>
<name>A0AAN0XYB9_9VIBR</name>
<dbReference type="Pfam" id="PF19425">
    <property type="entry name" value="Csd3_N2"/>
    <property type="match status" value="1"/>
</dbReference>
<keyword evidence="3" id="KW-0645">Protease</keyword>
<keyword evidence="5" id="KW-0378">Hydrolase</keyword>
<evidence type="ECO:0000259" key="9">
    <source>
        <dbReference type="PROSITE" id="PS51782"/>
    </source>
</evidence>
<dbReference type="GO" id="GO:0006508">
    <property type="term" value="P:proteolysis"/>
    <property type="evidence" value="ECO:0007669"/>
    <property type="project" value="UniProtKB-KW"/>
</dbReference>
<dbReference type="Pfam" id="PF01551">
    <property type="entry name" value="Peptidase_M23"/>
    <property type="match status" value="1"/>
</dbReference>
<dbReference type="RefSeq" id="WP_065210792.1">
    <property type="nucleotide sequence ID" value="NZ_CP016178.1"/>
</dbReference>
<dbReference type="InterPro" id="IPR045834">
    <property type="entry name" value="Csd3_N2"/>
</dbReference>
<evidence type="ECO:0000256" key="3">
    <source>
        <dbReference type="ARBA" id="ARBA00022670"/>
    </source>
</evidence>
<evidence type="ECO:0000256" key="6">
    <source>
        <dbReference type="ARBA" id="ARBA00022833"/>
    </source>
</evidence>
<dbReference type="InterPro" id="IPR007340">
    <property type="entry name" value="LysM_Opacity-associatedA"/>
</dbReference>
<proteinExistence type="predicted"/>
<dbReference type="Gene3D" id="2.70.70.10">
    <property type="entry name" value="Glucose Permease (Domain IIA)"/>
    <property type="match status" value="1"/>
</dbReference>
<dbReference type="AlphaFoldDB" id="A0AAN0XYB9"/>
<dbReference type="CDD" id="cd12797">
    <property type="entry name" value="M23_peptidase"/>
    <property type="match status" value="1"/>
</dbReference>
<dbReference type="CDD" id="cd00118">
    <property type="entry name" value="LysM"/>
    <property type="match status" value="1"/>
</dbReference>
<organism evidence="10 11">
    <name type="scientific">Vibrio breoganii</name>
    <dbReference type="NCBI Taxonomy" id="553239"/>
    <lineage>
        <taxon>Bacteria</taxon>
        <taxon>Pseudomonadati</taxon>
        <taxon>Pseudomonadota</taxon>
        <taxon>Gammaproteobacteria</taxon>
        <taxon>Vibrionales</taxon>
        <taxon>Vibrionaceae</taxon>
        <taxon>Vibrio</taxon>
    </lineage>
</organism>
<dbReference type="GO" id="GO:0030313">
    <property type="term" value="C:cell envelope"/>
    <property type="evidence" value="ECO:0007669"/>
    <property type="project" value="UniProtKB-SubCell"/>
</dbReference>
<evidence type="ECO:0000256" key="7">
    <source>
        <dbReference type="ARBA" id="ARBA00023049"/>
    </source>
</evidence>
<feature type="domain" description="LysM" evidence="9">
    <location>
        <begin position="78"/>
        <end position="126"/>
    </location>
</feature>
<keyword evidence="7" id="KW-0482">Metalloprotease</keyword>
<reference evidence="10 11" key="1">
    <citation type="submission" date="2016-06" db="EMBL/GenBank/DDBJ databases">
        <title>Adaptive Radiation by Waves of Gene Transfer Leads to Fine-Scale Resource Partitioning in Marine Microbes.</title>
        <authorList>
            <person name="Hehemann J.-H."/>
            <person name="Arevalo P."/>
            <person name="Datta M.S."/>
            <person name="Yu X."/>
            <person name="Corzett C."/>
            <person name="Henschel A."/>
            <person name="Preheim S.P."/>
            <person name="Timberlake S."/>
            <person name="Alm E.J."/>
            <person name="Polz M.F."/>
        </authorList>
    </citation>
    <scope>NUCLEOTIDE SEQUENCE [LARGE SCALE GENOMIC DNA]</scope>
    <source>
        <strain evidence="10 11">FF50</strain>
    </source>
</reference>
<dbReference type="FunFam" id="2.70.70.10:FF:000002">
    <property type="entry name" value="Murein DD-endopeptidase MepM"/>
    <property type="match status" value="1"/>
</dbReference>
<evidence type="ECO:0000256" key="8">
    <source>
        <dbReference type="ARBA" id="ARBA00060568"/>
    </source>
</evidence>
<evidence type="ECO:0000256" key="5">
    <source>
        <dbReference type="ARBA" id="ARBA00022801"/>
    </source>
</evidence>
<dbReference type="KEGG" id="vbr:A6E01_16945"/>
<dbReference type="Gene3D" id="3.10.450.350">
    <property type="match status" value="2"/>
</dbReference>
<evidence type="ECO:0000256" key="2">
    <source>
        <dbReference type="ARBA" id="ARBA00004196"/>
    </source>
</evidence>
<comment type="pathway">
    <text evidence="8">Cell wall degradation; peptidoglycan degradation.</text>
</comment>